<protein>
    <submittedName>
        <fullName evidence="2">Glycosyl transferase-like sugar-binding protein</fullName>
    </submittedName>
</protein>
<dbReference type="Pfam" id="PF04488">
    <property type="entry name" value="Gly_transf_sug"/>
    <property type="match status" value="1"/>
</dbReference>
<keyword evidence="1 2" id="KW-0808">Transferase</keyword>
<evidence type="ECO:0000256" key="1">
    <source>
        <dbReference type="ARBA" id="ARBA00022679"/>
    </source>
</evidence>
<dbReference type="InterPro" id="IPR029044">
    <property type="entry name" value="Nucleotide-diphossugar_trans"/>
</dbReference>
<dbReference type="InterPro" id="IPR051706">
    <property type="entry name" value="Glycosyltransferase_domain"/>
</dbReference>
<dbReference type="GO" id="GO:0016020">
    <property type="term" value="C:membrane"/>
    <property type="evidence" value="ECO:0007669"/>
    <property type="project" value="GOC"/>
</dbReference>
<dbReference type="AlphaFoldDB" id="A0A2P8D4K9"/>
<dbReference type="GO" id="GO:0000030">
    <property type="term" value="F:mannosyltransferase activity"/>
    <property type="evidence" value="ECO:0007669"/>
    <property type="project" value="TreeGrafter"/>
</dbReference>
<dbReference type="Gene3D" id="3.90.550.20">
    <property type="match status" value="1"/>
</dbReference>
<evidence type="ECO:0000313" key="3">
    <source>
        <dbReference type="Proteomes" id="UP000240572"/>
    </source>
</evidence>
<dbReference type="EMBL" id="PYGD01000004">
    <property type="protein sequence ID" value="PSK92109.1"/>
    <property type="molecule type" value="Genomic_DNA"/>
</dbReference>
<gene>
    <name evidence="2" type="ORF">B0I18_104207</name>
</gene>
<dbReference type="Proteomes" id="UP000240572">
    <property type="component" value="Unassembled WGS sequence"/>
</dbReference>
<organism evidence="2 3">
    <name type="scientific">Taibaiella chishuiensis</name>
    <dbReference type="NCBI Taxonomy" id="1434707"/>
    <lineage>
        <taxon>Bacteria</taxon>
        <taxon>Pseudomonadati</taxon>
        <taxon>Bacteroidota</taxon>
        <taxon>Chitinophagia</taxon>
        <taxon>Chitinophagales</taxon>
        <taxon>Chitinophagaceae</taxon>
        <taxon>Taibaiella</taxon>
    </lineage>
</organism>
<accession>A0A2P8D4K9</accession>
<reference evidence="2 3" key="1">
    <citation type="submission" date="2018-03" db="EMBL/GenBank/DDBJ databases">
        <title>Genomic Encyclopedia of Type Strains, Phase III (KMG-III): the genomes of soil and plant-associated and newly described type strains.</title>
        <authorList>
            <person name="Whitman W."/>
        </authorList>
    </citation>
    <scope>NUCLEOTIDE SEQUENCE [LARGE SCALE GENOMIC DNA]</scope>
    <source>
        <strain evidence="2 3">CGMCC 1.12700</strain>
    </source>
</reference>
<evidence type="ECO:0000313" key="2">
    <source>
        <dbReference type="EMBL" id="PSK92109.1"/>
    </source>
</evidence>
<dbReference type="GO" id="GO:0051999">
    <property type="term" value="P:mannosyl-inositol phosphorylceramide biosynthetic process"/>
    <property type="evidence" value="ECO:0007669"/>
    <property type="project" value="TreeGrafter"/>
</dbReference>
<name>A0A2P8D4K9_9BACT</name>
<dbReference type="PANTHER" id="PTHR32385:SF15">
    <property type="entry name" value="INOSITOL PHOSPHOCERAMIDE MANNOSYLTRANSFERASE 1"/>
    <property type="match status" value="1"/>
</dbReference>
<sequence>MEQIPATIHLVLKDKHAVTGVYAPLYERLQQLHPGWNLVLHDDADARNTVRDYYPQWLAAYDAYPHNIQRTDVFRLIALYRYGGFYLDTDMHLYKPLHDLRGHRVVLAEEKTLSTASCRQLGHRNALRIANYMIGAAPGQAFIYEAISRAIAGSSQPIGSEHDILESTGPGMLTDLYHEQSRLYTGIHLLKNNQHQCLKKCSTTPSCHFGDYAAHLHQGSWRWQ</sequence>
<dbReference type="RefSeq" id="WP_181358460.1">
    <property type="nucleotide sequence ID" value="NZ_PYGD01000004.1"/>
</dbReference>
<proteinExistence type="predicted"/>
<dbReference type="InterPro" id="IPR007577">
    <property type="entry name" value="GlycoTrfase_DXD_sugar-bd_CS"/>
</dbReference>
<dbReference type="SUPFAM" id="SSF53448">
    <property type="entry name" value="Nucleotide-diphospho-sugar transferases"/>
    <property type="match status" value="1"/>
</dbReference>
<keyword evidence="3" id="KW-1185">Reference proteome</keyword>
<dbReference type="PANTHER" id="PTHR32385">
    <property type="entry name" value="MANNOSYL PHOSPHORYLINOSITOL CERAMIDE SYNTHASE"/>
    <property type="match status" value="1"/>
</dbReference>
<comment type="caution">
    <text evidence="2">The sequence shown here is derived from an EMBL/GenBank/DDBJ whole genome shotgun (WGS) entry which is preliminary data.</text>
</comment>